<evidence type="ECO:0000313" key="10">
    <source>
        <dbReference type="Proteomes" id="UP000658656"/>
    </source>
</evidence>
<dbReference type="Pfam" id="PF00528">
    <property type="entry name" value="BPD_transp_1"/>
    <property type="match status" value="1"/>
</dbReference>
<keyword evidence="4 7" id="KW-0812">Transmembrane</keyword>
<feature type="domain" description="ABC transmembrane type-1" evidence="8">
    <location>
        <begin position="64"/>
        <end position="248"/>
    </location>
</feature>
<name>A0A8H9IMS7_9PSEU</name>
<evidence type="ECO:0000256" key="2">
    <source>
        <dbReference type="ARBA" id="ARBA00022448"/>
    </source>
</evidence>
<keyword evidence="5 7" id="KW-1133">Transmembrane helix</keyword>
<dbReference type="AlphaFoldDB" id="A0A8H9IMS7"/>
<dbReference type="SUPFAM" id="SSF161098">
    <property type="entry name" value="MetI-like"/>
    <property type="match status" value="1"/>
</dbReference>
<dbReference type="GO" id="GO:0055085">
    <property type="term" value="P:transmembrane transport"/>
    <property type="evidence" value="ECO:0007669"/>
    <property type="project" value="InterPro"/>
</dbReference>
<evidence type="ECO:0000313" key="9">
    <source>
        <dbReference type="EMBL" id="GHF35104.1"/>
    </source>
</evidence>
<keyword evidence="10" id="KW-1185">Reference proteome</keyword>
<dbReference type="CDD" id="cd06261">
    <property type="entry name" value="TM_PBP2"/>
    <property type="match status" value="1"/>
</dbReference>
<comment type="similarity">
    <text evidence="7">Belongs to the binding-protein-dependent transport system permease family.</text>
</comment>
<dbReference type="GO" id="GO:0005886">
    <property type="term" value="C:plasma membrane"/>
    <property type="evidence" value="ECO:0007669"/>
    <property type="project" value="UniProtKB-SubCell"/>
</dbReference>
<keyword evidence="2 7" id="KW-0813">Transport</keyword>
<dbReference type="RefSeq" id="WP_145933509.1">
    <property type="nucleotide sequence ID" value="NZ_BNAV01000001.1"/>
</dbReference>
<feature type="transmembrane region" description="Helical" evidence="7">
    <location>
        <begin position="226"/>
        <end position="244"/>
    </location>
</feature>
<dbReference type="InterPro" id="IPR035906">
    <property type="entry name" value="MetI-like_sf"/>
</dbReference>
<evidence type="ECO:0000256" key="6">
    <source>
        <dbReference type="ARBA" id="ARBA00023136"/>
    </source>
</evidence>
<gene>
    <name evidence="9" type="ORF">GCM10017566_04770</name>
</gene>
<feature type="transmembrane region" description="Helical" evidence="7">
    <location>
        <begin position="101"/>
        <end position="122"/>
    </location>
</feature>
<keyword evidence="6 7" id="KW-0472">Membrane</keyword>
<feature type="transmembrane region" description="Helical" evidence="7">
    <location>
        <begin position="68"/>
        <end position="89"/>
    </location>
</feature>
<comment type="caution">
    <text evidence="9">The sequence shown here is derived from an EMBL/GenBank/DDBJ whole genome shotgun (WGS) entry which is preliminary data.</text>
</comment>
<reference evidence="9" key="2">
    <citation type="submission" date="2020-09" db="EMBL/GenBank/DDBJ databases">
        <authorList>
            <person name="Sun Q."/>
            <person name="Zhou Y."/>
        </authorList>
    </citation>
    <scope>NUCLEOTIDE SEQUENCE</scope>
    <source>
        <strain evidence="9">CGMCC 4.7679</strain>
    </source>
</reference>
<proteinExistence type="inferred from homology"/>
<evidence type="ECO:0000256" key="5">
    <source>
        <dbReference type="ARBA" id="ARBA00022989"/>
    </source>
</evidence>
<dbReference type="Gene3D" id="1.10.3720.10">
    <property type="entry name" value="MetI-like"/>
    <property type="match status" value="1"/>
</dbReference>
<dbReference type="PANTHER" id="PTHR30151:SF0">
    <property type="entry name" value="ABC TRANSPORTER PERMEASE PROTEIN MJ0413-RELATED"/>
    <property type="match status" value="1"/>
</dbReference>
<feature type="transmembrane region" description="Helical" evidence="7">
    <location>
        <begin position="12"/>
        <end position="30"/>
    </location>
</feature>
<accession>A0A8H9IMS7</accession>
<dbReference type="EMBL" id="BNAV01000001">
    <property type="protein sequence ID" value="GHF35104.1"/>
    <property type="molecule type" value="Genomic_DNA"/>
</dbReference>
<feature type="transmembrane region" description="Helical" evidence="7">
    <location>
        <begin position="174"/>
        <end position="201"/>
    </location>
</feature>
<evidence type="ECO:0000256" key="7">
    <source>
        <dbReference type="RuleBase" id="RU363032"/>
    </source>
</evidence>
<keyword evidence="3" id="KW-1003">Cell membrane</keyword>
<protein>
    <submittedName>
        <fullName evidence="9">ABC transporter permease</fullName>
    </submittedName>
</protein>
<dbReference type="InterPro" id="IPR000515">
    <property type="entry name" value="MetI-like"/>
</dbReference>
<sequence>MAAYRSEGGPAIRLLQLAALVAVVIVWALITEAGLFSAAVLPGPGAVAGALVQALGDGSFWGALGETLRGAVTGLVAAIVIGVPLGLITGSYPVAEESTRLLVDVLRAFPVIALLPVFLLVLGSTPEMKATVVFLACVFPMLLQAQYGARSVSAAVRETVHGYRIPRLLRFRRVVLPAASPSIMTGLRVAATMSVLVAIGVEVLTTLPGMGHEIVQRQQAGASAEAYAFILAAGLLGFGINLLAQTSERHLLRWRAPAHTN</sequence>
<evidence type="ECO:0000259" key="8">
    <source>
        <dbReference type="PROSITE" id="PS50928"/>
    </source>
</evidence>
<organism evidence="9 10">
    <name type="scientific">Amycolatopsis bartoniae</name>
    <dbReference type="NCBI Taxonomy" id="941986"/>
    <lineage>
        <taxon>Bacteria</taxon>
        <taxon>Bacillati</taxon>
        <taxon>Actinomycetota</taxon>
        <taxon>Actinomycetes</taxon>
        <taxon>Pseudonocardiales</taxon>
        <taxon>Pseudonocardiaceae</taxon>
        <taxon>Amycolatopsis</taxon>
    </lineage>
</organism>
<feature type="transmembrane region" description="Helical" evidence="7">
    <location>
        <begin position="128"/>
        <end position="147"/>
    </location>
</feature>
<evidence type="ECO:0000256" key="1">
    <source>
        <dbReference type="ARBA" id="ARBA00004651"/>
    </source>
</evidence>
<dbReference type="PANTHER" id="PTHR30151">
    <property type="entry name" value="ALKANE SULFONATE ABC TRANSPORTER-RELATED, MEMBRANE SUBUNIT"/>
    <property type="match status" value="1"/>
</dbReference>
<comment type="subcellular location">
    <subcellularLocation>
        <location evidence="1 7">Cell membrane</location>
        <topology evidence="1 7">Multi-pass membrane protein</topology>
    </subcellularLocation>
</comment>
<reference evidence="9" key="1">
    <citation type="journal article" date="2014" name="Int. J. Syst. Evol. Microbiol.">
        <title>Complete genome sequence of Corynebacterium casei LMG S-19264T (=DSM 44701T), isolated from a smear-ripened cheese.</title>
        <authorList>
            <consortium name="US DOE Joint Genome Institute (JGI-PGF)"/>
            <person name="Walter F."/>
            <person name="Albersmeier A."/>
            <person name="Kalinowski J."/>
            <person name="Ruckert C."/>
        </authorList>
    </citation>
    <scope>NUCLEOTIDE SEQUENCE</scope>
    <source>
        <strain evidence="9">CGMCC 4.7679</strain>
    </source>
</reference>
<dbReference type="OrthoDB" id="9796361at2"/>
<dbReference type="Proteomes" id="UP000658656">
    <property type="component" value="Unassembled WGS sequence"/>
</dbReference>
<dbReference type="PROSITE" id="PS50928">
    <property type="entry name" value="ABC_TM1"/>
    <property type="match status" value="1"/>
</dbReference>
<evidence type="ECO:0000256" key="4">
    <source>
        <dbReference type="ARBA" id="ARBA00022692"/>
    </source>
</evidence>
<evidence type="ECO:0000256" key="3">
    <source>
        <dbReference type="ARBA" id="ARBA00022475"/>
    </source>
</evidence>